<organism evidence="5 6">
    <name type="scientific">Ornithinibacillus halotolerans</name>
    <dbReference type="NCBI Taxonomy" id="1274357"/>
    <lineage>
        <taxon>Bacteria</taxon>
        <taxon>Bacillati</taxon>
        <taxon>Bacillota</taxon>
        <taxon>Bacilli</taxon>
        <taxon>Bacillales</taxon>
        <taxon>Bacillaceae</taxon>
        <taxon>Ornithinibacillus</taxon>
    </lineage>
</organism>
<evidence type="ECO:0000259" key="2">
    <source>
        <dbReference type="Pfam" id="PF07905"/>
    </source>
</evidence>
<evidence type="ECO:0000313" key="5">
    <source>
        <dbReference type="EMBL" id="GGA66003.1"/>
    </source>
</evidence>
<keyword evidence="6" id="KW-1185">Reference proteome</keyword>
<sequence>MAKVEYRVKDLLRKPIMKDATYLGDTSGLNNIISGVTVLESPDIAKWLKGGELLITSLFPIRELTDTQVNDWISRIAEKKVSALIIKIQKVYSEIPSNILEASKLHHVPIIQISKDIAFIDIMYPVMEELFNDRVKKLEYFKEVHDRFTALSLADEGEDGIINTLEELIGNPVALYDRDFRCITTTNNAVSLFYGMERINKKEGIKNTKYPFHRQRVIFPGLQEQKCEQIVVTIETINHIKMHLIISELNKEVTSFDFIAIENAVTALSLGLVKKFAIAEVEQKFKDDLIDDLISGKKQSLHTLQDRANVINFHLDIEYVAVLFHLEGTHPDNGQVEVLHTHQQRHYKYLRELIEFYQRDAIVRERSNVIIVLWKIQQHDTNDREWLKKIKTTVNHIQDKFNKYNNDFAVQVGIGNVVKNALDLAKTYQEAQDSLELGQLYNQGNFAISFNELGVYRLLYQIKDVSALTNFIPQSLQKLLNYDYSVKKDLLETLKVFLQTSQNAAKTAQLLFVHYKTVTYRIERIKEITGIDFEDPEETLAVQVGFKILEVIDKSEK</sequence>
<dbReference type="InterPro" id="IPR025736">
    <property type="entry name" value="PucR_C-HTH_dom"/>
</dbReference>
<evidence type="ECO:0000259" key="3">
    <source>
        <dbReference type="Pfam" id="PF13556"/>
    </source>
</evidence>
<dbReference type="Pfam" id="PF17853">
    <property type="entry name" value="GGDEF_2"/>
    <property type="match status" value="1"/>
</dbReference>
<evidence type="ECO:0000259" key="4">
    <source>
        <dbReference type="Pfam" id="PF17853"/>
    </source>
</evidence>
<gene>
    <name evidence="5" type="ORF">GCM10008025_07270</name>
</gene>
<feature type="domain" description="Purine catabolism PurC-like" evidence="2">
    <location>
        <begin position="10"/>
        <end position="130"/>
    </location>
</feature>
<dbReference type="Pfam" id="PF13556">
    <property type="entry name" value="HTH_30"/>
    <property type="match status" value="1"/>
</dbReference>
<comment type="similarity">
    <text evidence="1">Belongs to the CdaR family.</text>
</comment>
<dbReference type="InterPro" id="IPR042070">
    <property type="entry name" value="PucR_C-HTH_sf"/>
</dbReference>
<dbReference type="EMBL" id="BMEY01000003">
    <property type="protein sequence ID" value="GGA66003.1"/>
    <property type="molecule type" value="Genomic_DNA"/>
</dbReference>
<dbReference type="PANTHER" id="PTHR33744:SF1">
    <property type="entry name" value="DNA-BINDING TRANSCRIPTIONAL ACTIVATOR ADER"/>
    <property type="match status" value="1"/>
</dbReference>
<dbReference type="InterPro" id="IPR012914">
    <property type="entry name" value="PucR_dom"/>
</dbReference>
<proteinExistence type="inferred from homology"/>
<dbReference type="InterPro" id="IPR041522">
    <property type="entry name" value="CdaR_GGDEF"/>
</dbReference>
<dbReference type="Pfam" id="PF07905">
    <property type="entry name" value="PucR"/>
    <property type="match status" value="1"/>
</dbReference>
<dbReference type="AlphaFoldDB" id="A0A916RR13"/>
<accession>A0A916RR13</accession>
<feature type="domain" description="PucR C-terminal helix-turn-helix" evidence="3">
    <location>
        <begin position="490"/>
        <end position="548"/>
    </location>
</feature>
<evidence type="ECO:0000313" key="6">
    <source>
        <dbReference type="Proteomes" id="UP000613512"/>
    </source>
</evidence>
<name>A0A916RR13_9BACI</name>
<reference evidence="5" key="1">
    <citation type="journal article" date="2014" name="Int. J. Syst. Evol. Microbiol.">
        <title>Complete genome sequence of Corynebacterium casei LMG S-19264T (=DSM 44701T), isolated from a smear-ripened cheese.</title>
        <authorList>
            <consortium name="US DOE Joint Genome Institute (JGI-PGF)"/>
            <person name="Walter F."/>
            <person name="Albersmeier A."/>
            <person name="Kalinowski J."/>
            <person name="Ruckert C."/>
        </authorList>
    </citation>
    <scope>NUCLEOTIDE SEQUENCE</scope>
    <source>
        <strain evidence="5">CGMCC 1.12408</strain>
    </source>
</reference>
<evidence type="ECO:0000256" key="1">
    <source>
        <dbReference type="ARBA" id="ARBA00006754"/>
    </source>
</evidence>
<comment type="caution">
    <text evidence="5">The sequence shown here is derived from an EMBL/GenBank/DDBJ whole genome shotgun (WGS) entry which is preliminary data.</text>
</comment>
<protein>
    <submittedName>
        <fullName evidence="5">PucR family transcriptional regulator</fullName>
    </submittedName>
</protein>
<dbReference type="PANTHER" id="PTHR33744">
    <property type="entry name" value="CARBOHYDRATE DIACID REGULATOR"/>
    <property type="match status" value="1"/>
</dbReference>
<feature type="domain" description="CdaR GGDEF-like" evidence="4">
    <location>
        <begin position="303"/>
        <end position="436"/>
    </location>
</feature>
<dbReference type="InterPro" id="IPR051448">
    <property type="entry name" value="CdaR-like_regulators"/>
</dbReference>
<reference evidence="5" key="2">
    <citation type="submission" date="2020-09" db="EMBL/GenBank/DDBJ databases">
        <authorList>
            <person name="Sun Q."/>
            <person name="Zhou Y."/>
        </authorList>
    </citation>
    <scope>NUCLEOTIDE SEQUENCE</scope>
    <source>
        <strain evidence="5">CGMCC 1.12408</strain>
    </source>
</reference>
<dbReference type="Proteomes" id="UP000613512">
    <property type="component" value="Unassembled WGS sequence"/>
</dbReference>
<dbReference type="Gene3D" id="1.10.10.2840">
    <property type="entry name" value="PucR C-terminal helix-turn-helix domain"/>
    <property type="match status" value="1"/>
</dbReference>